<keyword evidence="2" id="KW-0963">Cytoplasm</keyword>
<feature type="compositionally biased region" description="Basic and acidic residues" evidence="8">
    <location>
        <begin position="1214"/>
        <end position="1235"/>
    </location>
</feature>
<feature type="region of interest" description="Disordered" evidence="8">
    <location>
        <begin position="1"/>
        <end position="46"/>
    </location>
</feature>
<protein>
    <submittedName>
        <fullName evidence="10">Putative kinesin</fullName>
    </submittedName>
</protein>
<dbReference type="GO" id="GO:0005737">
    <property type="term" value="C:cytoplasm"/>
    <property type="evidence" value="ECO:0007669"/>
    <property type="project" value="UniProtKB-SubCell"/>
</dbReference>
<dbReference type="OMA" id="VVEMSYI"/>
<dbReference type="GO" id="GO:0007052">
    <property type="term" value="P:mitotic spindle organization"/>
    <property type="evidence" value="ECO:0007669"/>
    <property type="project" value="TreeGrafter"/>
</dbReference>
<feature type="compositionally biased region" description="Basic residues" evidence="8">
    <location>
        <begin position="1355"/>
        <end position="1364"/>
    </location>
</feature>
<feature type="domain" description="Kinesin motor" evidence="9">
    <location>
        <begin position="236"/>
        <end position="595"/>
    </location>
</feature>
<comment type="similarity">
    <text evidence="6">Belongs to the TRAFAC class myosin-kinesin ATPase superfamily. Kinesin family.</text>
</comment>
<evidence type="ECO:0000256" key="1">
    <source>
        <dbReference type="ARBA" id="ARBA00004496"/>
    </source>
</evidence>
<reference evidence="10 11" key="1">
    <citation type="journal article" date="2015" name="PLoS Pathog.">
        <title>Leptomonas seymouri: Adaptations to the Dixenous Life Cycle Analyzed by Genome Sequencing, Transcriptome Profiling and Co-infection with Leishmania donovani.</title>
        <authorList>
            <person name="Kraeva N."/>
            <person name="Butenko A."/>
            <person name="Hlavacova J."/>
            <person name="Kostygov A."/>
            <person name="Myskova J."/>
            <person name="Grybchuk D."/>
            <person name="Lestinova T."/>
            <person name="Votypka J."/>
            <person name="Volf P."/>
            <person name="Opperdoes F."/>
            <person name="Flegontov P."/>
            <person name="Lukes J."/>
            <person name="Yurchenko V."/>
        </authorList>
    </citation>
    <scope>NUCLEOTIDE SEQUENCE [LARGE SCALE GENOMIC DNA]</scope>
    <source>
        <strain evidence="10 11">ATCC 30220</strain>
    </source>
</reference>
<dbReference type="OrthoDB" id="123929at2759"/>
<dbReference type="PANTHER" id="PTHR47969:SF15">
    <property type="entry name" value="CHROMOSOME-ASSOCIATED KINESIN KIF4A-RELATED"/>
    <property type="match status" value="1"/>
</dbReference>
<evidence type="ECO:0000256" key="4">
    <source>
        <dbReference type="ARBA" id="ARBA00022840"/>
    </source>
</evidence>
<dbReference type="Gene3D" id="3.40.850.10">
    <property type="entry name" value="Kinesin motor domain"/>
    <property type="match status" value="1"/>
</dbReference>
<evidence type="ECO:0000313" key="11">
    <source>
        <dbReference type="Proteomes" id="UP000038009"/>
    </source>
</evidence>
<evidence type="ECO:0000256" key="8">
    <source>
        <dbReference type="SAM" id="MobiDB-lite"/>
    </source>
</evidence>
<feature type="region of interest" description="Disordered" evidence="8">
    <location>
        <begin position="65"/>
        <end position="90"/>
    </location>
</feature>
<evidence type="ECO:0000256" key="7">
    <source>
        <dbReference type="SAM" id="Coils"/>
    </source>
</evidence>
<feature type="compositionally biased region" description="Polar residues" evidence="8">
    <location>
        <begin position="761"/>
        <end position="779"/>
    </location>
</feature>
<dbReference type="GO" id="GO:0008017">
    <property type="term" value="F:microtubule binding"/>
    <property type="evidence" value="ECO:0007669"/>
    <property type="project" value="InterPro"/>
</dbReference>
<evidence type="ECO:0000259" key="9">
    <source>
        <dbReference type="PROSITE" id="PS50067"/>
    </source>
</evidence>
<feature type="binding site" evidence="6">
    <location>
        <begin position="335"/>
        <end position="342"/>
    </location>
    <ligand>
        <name>ATP</name>
        <dbReference type="ChEBI" id="CHEBI:30616"/>
    </ligand>
</feature>
<evidence type="ECO:0000313" key="10">
    <source>
        <dbReference type="EMBL" id="KPI82933.1"/>
    </source>
</evidence>
<evidence type="ECO:0000256" key="5">
    <source>
        <dbReference type="ARBA" id="ARBA00023054"/>
    </source>
</evidence>
<feature type="compositionally biased region" description="Polar residues" evidence="8">
    <location>
        <begin position="66"/>
        <end position="80"/>
    </location>
</feature>
<dbReference type="InterPro" id="IPR001752">
    <property type="entry name" value="Kinesin_motor_dom"/>
</dbReference>
<feature type="region of interest" description="Disordered" evidence="8">
    <location>
        <begin position="752"/>
        <end position="793"/>
    </location>
</feature>
<keyword evidence="11" id="KW-1185">Reference proteome</keyword>
<accession>A0A0N1PA47</accession>
<keyword evidence="3 6" id="KW-0547">Nucleotide-binding</keyword>
<keyword evidence="6" id="KW-0505">Motor protein</keyword>
<dbReference type="VEuPathDB" id="TriTrypDB:Lsey_0482_0030"/>
<feature type="compositionally biased region" description="Polar residues" evidence="8">
    <location>
        <begin position="1237"/>
        <end position="1248"/>
    </location>
</feature>
<name>A0A0N1PA47_LEPSE</name>
<dbReference type="GO" id="GO:0003777">
    <property type="term" value="F:microtubule motor activity"/>
    <property type="evidence" value="ECO:0007669"/>
    <property type="project" value="InterPro"/>
</dbReference>
<dbReference type="PRINTS" id="PR00380">
    <property type="entry name" value="KINESINHEAVY"/>
</dbReference>
<evidence type="ECO:0000256" key="6">
    <source>
        <dbReference type="PROSITE-ProRule" id="PRU00283"/>
    </source>
</evidence>
<dbReference type="PROSITE" id="PS50067">
    <property type="entry name" value="KINESIN_MOTOR_2"/>
    <property type="match status" value="1"/>
</dbReference>
<dbReference type="GO" id="GO:0005524">
    <property type="term" value="F:ATP binding"/>
    <property type="evidence" value="ECO:0007669"/>
    <property type="project" value="UniProtKB-UniRule"/>
</dbReference>
<feature type="compositionally biased region" description="Low complexity" evidence="8">
    <location>
        <begin position="178"/>
        <end position="189"/>
    </location>
</feature>
<feature type="region of interest" description="Disordered" evidence="8">
    <location>
        <begin position="830"/>
        <end position="850"/>
    </location>
</feature>
<evidence type="ECO:0000256" key="2">
    <source>
        <dbReference type="ARBA" id="ARBA00022490"/>
    </source>
</evidence>
<dbReference type="InterPro" id="IPR036961">
    <property type="entry name" value="Kinesin_motor_dom_sf"/>
</dbReference>
<sequence length="1364" mass="148891">MDAAPTESGNESVGRASLCATPRDPKDIPADGVGDGNISDARDFPKLKSPASLLMTSAALRANLRGSETTSSGVTNTSALSPAGSPRGMQTSLAQESVSVIVRLKGAPTLTQLNAGSGERLFSPTSLTSQRSVQLLDYSVEDGTLKTPRTGRRPAFRTSGTPSNRLHLDASLGGGGTWSQQQQGQGSLQASPLMLSEGHSRADVATSPSPPTSSTTVAMAQPNAFTAAAATPSMPVVAEVPRASPANPPGGSPTFSAAGGTLPGSPQHRRSGSGCIGCRGKVLTIYSPTSDDCRLYEFGEVFEPDVTNAALCERLLPAIMEQLNASYNVCVLCYGQTGSGKTYTMNALAPAVVDEVFRILDTDNEVVEMSYIQIYNNKAYNLLDVPRVGKLGAELSKPLQTAMMWMGNNSSNNSGSSSKTYSTTACATNTSGNAVGDASEPKILVHSASEVLARMKAAARMRVTHAHALNPRSSRSFTLLTLHVTRFLEGAPLTTTRVTLADLAGTERLKKSGATGEEQNQAIFINKSLMALRELVESSNTETEVLHFRDSLLATYLAPRMRSWHLFLLVTLSMEVNNYEEIKSSLDFATNARRRKIKKLKCRTADRLSGLSLRLYGNTVLGSSGCTRVGADVVELQAVIGALQYRINILEESLKVAQLQRSALTRLCTPFVSPGSDEDLLCRIDDFSTSGAERSEEDHLRSSVERLRQSEAQIDRLRKECQHYRQLLCEREDELRSVQTQVSPETGVELMPSADQEQAGAPSSNSLAGPCNSSNSGIAHQQDDHHCLHSSHWESGGIGEVLAEQQQPPPPHSPLSTPLLSWDAFASAATPPAATCNDKDAGASPNEDSGDAHFQLIQGLLQLRSGVLAGADSETALERLHDVALRAKEQDDDVQERLLVMTSTVGGLRAQNHELYNDLLKANRTLVAQDELQKRYQESLERERVRASAAETAADELRLQLFRAYAEQPIGEELTRLYLDEQQLTAEGLDSLSGAQLAEHREEMEKFETHQRALQDKITELVDTVEQLTRAASQKDVSLAALESIITPAQRTLFQTISRVRNGSVGTLRQLATVTTEATNEESAADCLSLLKSRVSELESLLHQERQQHRLTRCEVVEAREDARRSRQDQRQAFLQQQEEERRVALLAAENFDLQQQSERHQLHLNQILVNFQDQLLELRRHHFAEMAEQRRQLEETQRQERRQLALVHAPPGSHREGGVVEERAERKEGNDRRGSRQISTRRGTSHSPLHAGHDWMVEDTARRQAGPPSQHTDATTDEYHRSNSSTLPQPSPPPTAKARRSNAGPRDAPVGREGGRGGRARRRAEKPKGKVARTRSKRSSTSPPPALRTPSRMRAVRSGRRSS</sequence>
<dbReference type="GO" id="GO:0007018">
    <property type="term" value="P:microtubule-based movement"/>
    <property type="evidence" value="ECO:0007669"/>
    <property type="project" value="InterPro"/>
</dbReference>
<keyword evidence="5 7" id="KW-0175">Coiled coil</keyword>
<dbReference type="PANTHER" id="PTHR47969">
    <property type="entry name" value="CHROMOSOME-ASSOCIATED KINESIN KIF4A-RELATED"/>
    <property type="match status" value="1"/>
</dbReference>
<dbReference type="EMBL" id="LJSK01000482">
    <property type="protein sequence ID" value="KPI82933.1"/>
    <property type="molecule type" value="Genomic_DNA"/>
</dbReference>
<feature type="coiled-coil region" evidence="7">
    <location>
        <begin position="700"/>
        <end position="727"/>
    </location>
</feature>
<keyword evidence="4 6" id="KW-0067">ATP-binding</keyword>
<feature type="compositionally biased region" description="Basic residues" evidence="8">
    <location>
        <begin position="1319"/>
        <end position="1339"/>
    </location>
</feature>
<feature type="coiled-coil region" evidence="7">
    <location>
        <begin position="997"/>
        <end position="1031"/>
    </location>
</feature>
<dbReference type="Proteomes" id="UP000038009">
    <property type="component" value="Unassembled WGS sequence"/>
</dbReference>
<dbReference type="SMART" id="SM00129">
    <property type="entry name" value="KISc"/>
    <property type="match status" value="1"/>
</dbReference>
<feature type="region of interest" description="Disordered" evidence="8">
    <location>
        <begin position="243"/>
        <end position="272"/>
    </location>
</feature>
<comment type="subcellular location">
    <subcellularLocation>
        <location evidence="1">Cytoplasm</location>
    </subcellularLocation>
</comment>
<feature type="compositionally biased region" description="Basic and acidic residues" evidence="8">
    <location>
        <begin position="1252"/>
        <end position="1263"/>
    </location>
</feature>
<dbReference type="Pfam" id="PF00225">
    <property type="entry name" value="Kinesin"/>
    <property type="match status" value="1"/>
</dbReference>
<dbReference type="GO" id="GO:0051231">
    <property type="term" value="P:spindle elongation"/>
    <property type="evidence" value="ECO:0007669"/>
    <property type="project" value="TreeGrafter"/>
</dbReference>
<dbReference type="InterPro" id="IPR027640">
    <property type="entry name" value="Kinesin-like_fam"/>
</dbReference>
<feature type="region of interest" description="Disordered" evidence="8">
    <location>
        <begin position="1206"/>
        <end position="1364"/>
    </location>
</feature>
<dbReference type="SUPFAM" id="SSF52540">
    <property type="entry name" value="P-loop containing nucleoside triphosphate hydrolases"/>
    <property type="match status" value="1"/>
</dbReference>
<organism evidence="10 11">
    <name type="scientific">Leptomonas seymouri</name>
    <dbReference type="NCBI Taxonomy" id="5684"/>
    <lineage>
        <taxon>Eukaryota</taxon>
        <taxon>Discoba</taxon>
        <taxon>Euglenozoa</taxon>
        <taxon>Kinetoplastea</taxon>
        <taxon>Metakinetoplastina</taxon>
        <taxon>Trypanosomatida</taxon>
        <taxon>Trypanosomatidae</taxon>
        <taxon>Leishmaniinae</taxon>
        <taxon>Leptomonas</taxon>
    </lineage>
</organism>
<feature type="region of interest" description="Disordered" evidence="8">
    <location>
        <begin position="144"/>
        <end position="190"/>
    </location>
</feature>
<gene>
    <name evidence="10" type="ORF">ABL78_8053</name>
</gene>
<proteinExistence type="inferred from homology"/>
<dbReference type="InterPro" id="IPR027417">
    <property type="entry name" value="P-loop_NTPase"/>
</dbReference>
<evidence type="ECO:0000256" key="3">
    <source>
        <dbReference type="ARBA" id="ARBA00022741"/>
    </source>
</evidence>
<comment type="caution">
    <text evidence="10">The sequence shown here is derived from an EMBL/GenBank/DDBJ whole genome shotgun (WGS) entry which is preliminary data.</text>
</comment>
<dbReference type="GO" id="GO:0005875">
    <property type="term" value="C:microtubule associated complex"/>
    <property type="evidence" value="ECO:0007669"/>
    <property type="project" value="TreeGrafter"/>
</dbReference>